<proteinExistence type="predicted"/>
<evidence type="ECO:0000313" key="3">
    <source>
        <dbReference type="Proteomes" id="UP000034704"/>
    </source>
</evidence>
<name>A0A0G0ZHP3_9BACT</name>
<sequence length="131" mass="13998">MKLFLLAKKHYIVTSLIVVLFLIATSFVMRVKSGKAIIPFGGQILNVTYCTCSANLAITVGAPNGGVFTYDGSGMVYSFYQLFRPGPWVLGSYTPGGSCLSWYSCGWSPCCLPDFTTAPPIGTISEAGTSM</sequence>
<keyword evidence="1" id="KW-0812">Transmembrane</keyword>
<protein>
    <submittedName>
        <fullName evidence="2">Uncharacterized protein</fullName>
    </submittedName>
</protein>
<dbReference type="AlphaFoldDB" id="A0A0G0ZHP3"/>
<organism evidence="2 3">
    <name type="scientific">Candidatus Nomurabacteria bacterium GW2011_GWC2_42_20</name>
    <dbReference type="NCBI Taxonomy" id="1618756"/>
    <lineage>
        <taxon>Bacteria</taxon>
        <taxon>Candidatus Nomuraibacteriota</taxon>
    </lineage>
</organism>
<feature type="transmembrane region" description="Helical" evidence="1">
    <location>
        <begin position="12"/>
        <end position="29"/>
    </location>
</feature>
<dbReference type="Proteomes" id="UP000034704">
    <property type="component" value="Unassembled WGS sequence"/>
</dbReference>
<gene>
    <name evidence="2" type="ORF">UV12_C0002G0094</name>
</gene>
<keyword evidence="1" id="KW-1133">Transmembrane helix</keyword>
<comment type="caution">
    <text evidence="2">The sequence shown here is derived from an EMBL/GenBank/DDBJ whole genome shotgun (WGS) entry which is preliminary data.</text>
</comment>
<keyword evidence="1" id="KW-0472">Membrane</keyword>
<evidence type="ECO:0000313" key="2">
    <source>
        <dbReference type="EMBL" id="KKS48245.1"/>
    </source>
</evidence>
<evidence type="ECO:0000256" key="1">
    <source>
        <dbReference type="SAM" id="Phobius"/>
    </source>
</evidence>
<dbReference type="EMBL" id="LCDG01000002">
    <property type="protein sequence ID" value="KKS48245.1"/>
    <property type="molecule type" value="Genomic_DNA"/>
</dbReference>
<accession>A0A0G0ZHP3</accession>
<reference evidence="2 3" key="1">
    <citation type="journal article" date="2015" name="Nature">
        <title>rRNA introns, odd ribosomes, and small enigmatic genomes across a large radiation of phyla.</title>
        <authorList>
            <person name="Brown C.T."/>
            <person name="Hug L.A."/>
            <person name="Thomas B.C."/>
            <person name="Sharon I."/>
            <person name="Castelle C.J."/>
            <person name="Singh A."/>
            <person name="Wilkins M.J."/>
            <person name="Williams K.H."/>
            <person name="Banfield J.F."/>
        </authorList>
    </citation>
    <scope>NUCLEOTIDE SEQUENCE [LARGE SCALE GENOMIC DNA]</scope>
</reference>
<dbReference type="STRING" id="1618756.UV12_C0002G0094"/>